<keyword evidence="5" id="KW-1185">Reference proteome</keyword>
<evidence type="ECO:0000313" key="4">
    <source>
        <dbReference type="EMBL" id="CAH0367502.1"/>
    </source>
</evidence>
<protein>
    <submittedName>
        <fullName evidence="4">Uncharacterized protein</fullName>
    </submittedName>
</protein>
<feature type="signal peptide" evidence="3">
    <location>
        <begin position="1"/>
        <end position="19"/>
    </location>
</feature>
<evidence type="ECO:0000256" key="3">
    <source>
        <dbReference type="SAM" id="SignalP"/>
    </source>
</evidence>
<feature type="compositionally biased region" description="Pro residues" evidence="1">
    <location>
        <begin position="158"/>
        <end position="170"/>
    </location>
</feature>
<evidence type="ECO:0000313" key="5">
    <source>
        <dbReference type="Proteomes" id="UP000789595"/>
    </source>
</evidence>
<accession>A0A8J2SIS6</accession>
<gene>
    <name evidence="4" type="ORF">PECAL_2P05260</name>
</gene>
<dbReference type="EMBL" id="CAKKNE010000002">
    <property type="protein sequence ID" value="CAH0367502.1"/>
    <property type="molecule type" value="Genomic_DNA"/>
</dbReference>
<feature type="region of interest" description="Disordered" evidence="1">
    <location>
        <begin position="155"/>
        <end position="177"/>
    </location>
</feature>
<organism evidence="4 5">
    <name type="scientific">Pelagomonas calceolata</name>
    <dbReference type="NCBI Taxonomy" id="35677"/>
    <lineage>
        <taxon>Eukaryota</taxon>
        <taxon>Sar</taxon>
        <taxon>Stramenopiles</taxon>
        <taxon>Ochrophyta</taxon>
        <taxon>Pelagophyceae</taxon>
        <taxon>Pelagomonadales</taxon>
        <taxon>Pelagomonadaceae</taxon>
        <taxon>Pelagomonas</taxon>
    </lineage>
</organism>
<reference evidence="4" key="1">
    <citation type="submission" date="2021-11" db="EMBL/GenBank/DDBJ databases">
        <authorList>
            <consortium name="Genoscope - CEA"/>
            <person name="William W."/>
        </authorList>
    </citation>
    <scope>NUCLEOTIDE SEQUENCE</scope>
</reference>
<evidence type="ECO:0000256" key="1">
    <source>
        <dbReference type="SAM" id="MobiDB-lite"/>
    </source>
</evidence>
<keyword evidence="2" id="KW-0812">Transmembrane</keyword>
<evidence type="ECO:0000256" key="2">
    <source>
        <dbReference type="SAM" id="Phobius"/>
    </source>
</evidence>
<keyword evidence="2" id="KW-1133">Transmembrane helix</keyword>
<feature type="chain" id="PRO_5035222948" evidence="3">
    <location>
        <begin position="20"/>
        <end position="248"/>
    </location>
</feature>
<dbReference type="AlphaFoldDB" id="A0A8J2SIS6"/>
<comment type="caution">
    <text evidence="4">The sequence shown here is derived from an EMBL/GenBank/DDBJ whole genome shotgun (WGS) entry which is preliminary data.</text>
</comment>
<feature type="transmembrane region" description="Helical" evidence="2">
    <location>
        <begin position="187"/>
        <end position="208"/>
    </location>
</feature>
<keyword evidence="2" id="KW-0472">Membrane</keyword>
<dbReference type="Proteomes" id="UP000789595">
    <property type="component" value="Unassembled WGS sequence"/>
</dbReference>
<sequence length="248" mass="26095">MRLFLSLVALGAVTRAATAENCEDKTITRKSIAKLTREARDAQVTLDVLVSRDDVVAASLSANARGNFGGSDAPQKWADVTTSGASLRCEGGEASQCSAWYDCGDASDATGAVQDGVLTAAVTISDAVEFDYCPNGGLAEVEVSVDFTVRRCESELPAPAPTPRPTPAAPPSAKRKKRSSAPAAFELTMAVLVLTVAGVGFLLACFCFDRARRAQDRRVDEIMKEADEINRKADAAVSSSRSSRSGDV</sequence>
<name>A0A8J2SIS6_9STRA</name>
<proteinExistence type="predicted"/>
<keyword evidence="3" id="KW-0732">Signal</keyword>